<feature type="binding site" evidence="5">
    <location>
        <position position="163"/>
    </location>
    <ligand>
        <name>substrate</name>
    </ligand>
</feature>
<feature type="binding site" evidence="6">
    <location>
        <position position="133"/>
    </location>
    <ligand>
        <name>Fe cation</name>
        <dbReference type="ChEBI" id="CHEBI:24875"/>
        <note>catalytic</note>
    </ligand>
</feature>
<dbReference type="AlphaFoldDB" id="A0A1D9LET3"/>
<feature type="binding site" evidence="5">
    <location>
        <begin position="122"/>
        <end position="124"/>
    </location>
    <ligand>
        <name>2-oxoglutarate</name>
        <dbReference type="ChEBI" id="CHEBI:16810"/>
    </ligand>
</feature>
<feature type="binding site" evidence="5">
    <location>
        <begin position="206"/>
        <end position="212"/>
    </location>
    <ligand>
        <name>2-oxoglutarate</name>
        <dbReference type="ChEBI" id="CHEBI:16810"/>
    </ligand>
</feature>
<keyword evidence="1 6" id="KW-0479">Metal-binding</keyword>
<evidence type="ECO:0000256" key="2">
    <source>
        <dbReference type="ARBA" id="ARBA00022964"/>
    </source>
</evidence>
<dbReference type="InterPro" id="IPR004574">
    <property type="entry name" value="Alkb"/>
</dbReference>
<dbReference type="PROSITE" id="PS51471">
    <property type="entry name" value="FE2OG_OXY"/>
    <property type="match status" value="1"/>
</dbReference>
<feature type="binding site" evidence="6">
    <location>
        <position position="189"/>
    </location>
    <ligand>
        <name>Fe cation</name>
        <dbReference type="ChEBI" id="CHEBI:24875"/>
        <note>catalytic</note>
    </ligand>
</feature>
<evidence type="ECO:0000313" key="8">
    <source>
        <dbReference type="EMBL" id="AOZ49725.1"/>
    </source>
</evidence>
<dbReference type="SUPFAM" id="SSF51197">
    <property type="entry name" value="Clavaminate synthase-like"/>
    <property type="match status" value="1"/>
</dbReference>
<dbReference type="GO" id="GO:0005737">
    <property type="term" value="C:cytoplasm"/>
    <property type="evidence" value="ECO:0007669"/>
    <property type="project" value="TreeGrafter"/>
</dbReference>
<evidence type="ECO:0000313" key="9">
    <source>
        <dbReference type="Proteomes" id="UP000178776"/>
    </source>
</evidence>
<feature type="binding site" evidence="5">
    <location>
        <position position="137"/>
    </location>
    <ligand>
        <name>substrate</name>
    </ligand>
</feature>
<evidence type="ECO:0000256" key="3">
    <source>
        <dbReference type="ARBA" id="ARBA00023002"/>
    </source>
</evidence>
<dbReference type="STRING" id="1108595.BKX93_06775"/>
<feature type="binding site" evidence="5">
    <location>
        <position position="71"/>
    </location>
    <ligand>
        <name>substrate</name>
    </ligand>
</feature>
<comment type="cofactor">
    <cofactor evidence="6">
        <name>Fe(2+)</name>
        <dbReference type="ChEBI" id="CHEBI:29033"/>
    </cofactor>
    <text evidence="6">Binds 1 Fe(2+) ion per subunit.</text>
</comment>
<evidence type="ECO:0000256" key="4">
    <source>
        <dbReference type="ARBA" id="ARBA00023004"/>
    </source>
</evidence>
<dbReference type="GO" id="GO:0035515">
    <property type="term" value="F:oxidative RNA demethylase activity"/>
    <property type="evidence" value="ECO:0007669"/>
    <property type="project" value="TreeGrafter"/>
</dbReference>
<feature type="domain" description="Fe2OG dioxygenase" evidence="7">
    <location>
        <begin position="115"/>
        <end position="215"/>
    </location>
</feature>
<dbReference type="NCBIfam" id="NF011930">
    <property type="entry name" value="PRK15401.1"/>
    <property type="match status" value="1"/>
</dbReference>
<dbReference type="GO" id="GO:0035513">
    <property type="term" value="P:oxidative RNA demethylation"/>
    <property type="evidence" value="ECO:0007669"/>
    <property type="project" value="TreeGrafter"/>
</dbReference>
<feature type="binding site" evidence="5">
    <location>
        <begin position="78"/>
        <end position="80"/>
    </location>
    <ligand>
        <name>substrate</name>
    </ligand>
</feature>
<dbReference type="Gene3D" id="2.60.120.590">
    <property type="entry name" value="Alpha-ketoglutarate-dependent dioxygenase AlkB-like"/>
    <property type="match status" value="1"/>
</dbReference>
<dbReference type="InterPro" id="IPR037151">
    <property type="entry name" value="AlkB-like_sf"/>
</dbReference>
<evidence type="ECO:0000259" key="7">
    <source>
        <dbReference type="PROSITE" id="PS51471"/>
    </source>
</evidence>
<evidence type="ECO:0000256" key="1">
    <source>
        <dbReference type="ARBA" id="ARBA00022723"/>
    </source>
</evidence>
<dbReference type="PANTHER" id="PTHR16557">
    <property type="entry name" value="ALKYLATED DNA REPAIR PROTEIN ALKB-RELATED"/>
    <property type="match status" value="1"/>
</dbReference>
<dbReference type="PANTHER" id="PTHR16557:SF2">
    <property type="entry name" value="NUCLEIC ACID DIOXYGENASE ALKBH1"/>
    <property type="match status" value="1"/>
</dbReference>
<dbReference type="KEGG" id="cvc:BKX93_06775"/>
<keyword evidence="3" id="KW-0560">Oxidoreductase</keyword>
<accession>A0A1D9LET3</accession>
<reference evidence="8 9" key="1">
    <citation type="submission" date="2016-10" db="EMBL/GenBank/DDBJ databases">
        <title>Chromobacterium muskegensis sp. nov., an insecticidal bacterium isolated from Sphagnum bogs.</title>
        <authorList>
            <person name="Sparks M.E."/>
            <person name="Blackburn M.B."/>
            <person name="Gundersen-Rindal D.E."/>
            <person name="Mitchell A."/>
            <person name="Farrar R."/>
            <person name="Kuhar D."/>
        </authorList>
    </citation>
    <scope>NUCLEOTIDE SEQUENCE [LARGE SCALE GENOMIC DNA]</scope>
    <source>
        <strain evidence="8 9">21-1</strain>
    </source>
</reference>
<evidence type="ECO:0000256" key="6">
    <source>
        <dbReference type="PIRSR" id="PIRSR604574-2"/>
    </source>
</evidence>
<proteinExistence type="predicted"/>
<sequence>MSGSLFAPDEGPWLERLSAGTALLHGWARAGDARLLEAVEAVLGQSPPRGMVTPGGQAMSVATSSCGDWGWVSDRRGYRYSAVDPDGGQPWPAMPDPLRELARGAAAEAGFAGFDPDACLINCYLPGARMGLHQDKDERDFSAPIVSVSLGLPAVFLLGGLRRADKAARILLRHGDVLVWGGPDRMRFHGVQPVQPGIHPLLGGRRINLTFRKAR</sequence>
<dbReference type="GO" id="GO:0035516">
    <property type="term" value="F:broad specificity oxidative DNA demethylase activity"/>
    <property type="evidence" value="ECO:0007669"/>
    <property type="project" value="TreeGrafter"/>
</dbReference>
<gene>
    <name evidence="8" type="ORF">BKX93_06775</name>
</gene>
<dbReference type="RefSeq" id="WP_070979268.1">
    <property type="nucleotide sequence ID" value="NZ_CP017707.1"/>
</dbReference>
<organism evidence="8 9">
    <name type="scientific">Chromobacterium vaccinii</name>
    <dbReference type="NCBI Taxonomy" id="1108595"/>
    <lineage>
        <taxon>Bacteria</taxon>
        <taxon>Pseudomonadati</taxon>
        <taxon>Pseudomonadota</taxon>
        <taxon>Betaproteobacteria</taxon>
        <taxon>Neisseriales</taxon>
        <taxon>Chromobacteriaceae</taxon>
        <taxon>Chromobacterium</taxon>
    </lineage>
</organism>
<dbReference type="InterPro" id="IPR005123">
    <property type="entry name" value="Oxoglu/Fe-dep_dioxygenase_dom"/>
</dbReference>
<protein>
    <submittedName>
        <fullName evidence="8">Alpha-ketoglutarate-dependent dioxygenase AlkB</fullName>
    </submittedName>
</protein>
<name>A0A1D9LET3_9NEIS</name>
<dbReference type="InterPro" id="IPR027450">
    <property type="entry name" value="AlkB-like"/>
</dbReference>
<feature type="binding site" evidence="6">
    <location>
        <position position="135"/>
    </location>
    <ligand>
        <name>Fe cation</name>
        <dbReference type="ChEBI" id="CHEBI:24875"/>
        <note>catalytic</note>
    </ligand>
</feature>
<dbReference type="Pfam" id="PF13532">
    <property type="entry name" value="2OG-FeII_Oxy_2"/>
    <property type="match status" value="1"/>
</dbReference>
<keyword evidence="4 6" id="KW-0408">Iron</keyword>
<evidence type="ECO:0000256" key="5">
    <source>
        <dbReference type="PIRSR" id="PIRSR604574-1"/>
    </source>
</evidence>
<dbReference type="EMBL" id="CP017707">
    <property type="protein sequence ID" value="AOZ49725.1"/>
    <property type="molecule type" value="Genomic_DNA"/>
</dbReference>
<dbReference type="GO" id="GO:0008198">
    <property type="term" value="F:ferrous iron binding"/>
    <property type="evidence" value="ECO:0007669"/>
    <property type="project" value="TreeGrafter"/>
</dbReference>
<dbReference type="Proteomes" id="UP000178776">
    <property type="component" value="Chromosome"/>
</dbReference>
<dbReference type="GeneID" id="68840911"/>
<keyword evidence="2 8" id="KW-0223">Dioxygenase</keyword>